<dbReference type="STRING" id="1423806.FD15_GL002218"/>
<feature type="transmembrane region" description="Helical" evidence="1">
    <location>
        <begin position="107"/>
        <end position="127"/>
    </location>
</feature>
<dbReference type="InterPro" id="IPR018580">
    <property type="entry name" value="Uncharacterised_YfhO"/>
</dbReference>
<keyword evidence="1" id="KW-0812">Transmembrane</keyword>
<dbReference type="Pfam" id="PF09586">
    <property type="entry name" value="YfhO"/>
    <property type="match status" value="1"/>
</dbReference>
<feature type="transmembrane region" description="Helical" evidence="1">
    <location>
        <begin position="845"/>
        <end position="863"/>
    </location>
</feature>
<feature type="transmembrane region" description="Helical" evidence="1">
    <location>
        <begin position="83"/>
        <end position="101"/>
    </location>
</feature>
<dbReference type="PATRIC" id="fig|1423806.3.peg.2266"/>
<evidence type="ECO:0000256" key="1">
    <source>
        <dbReference type="SAM" id="Phobius"/>
    </source>
</evidence>
<feature type="transmembrane region" description="Helical" evidence="1">
    <location>
        <begin position="330"/>
        <end position="352"/>
    </location>
</feature>
<name>A0A023CW49_9LACO</name>
<comment type="caution">
    <text evidence="2">The sequence shown here is derived from an EMBL/GenBank/DDBJ whole genome shotgun (WGS) entry which is preliminary data.</text>
</comment>
<keyword evidence="1" id="KW-0472">Membrane</keyword>
<dbReference type="PANTHER" id="PTHR38454">
    <property type="entry name" value="INTEGRAL MEMBRANE PROTEIN-RELATED"/>
    <property type="match status" value="1"/>
</dbReference>
<feature type="transmembrane region" description="Helical" evidence="1">
    <location>
        <begin position="136"/>
        <end position="156"/>
    </location>
</feature>
<evidence type="ECO:0000313" key="2">
    <source>
        <dbReference type="EMBL" id="KRN05654.1"/>
    </source>
</evidence>
<feature type="transmembrane region" description="Helical" evidence="1">
    <location>
        <begin position="434"/>
        <end position="452"/>
    </location>
</feature>
<feature type="transmembrane region" description="Helical" evidence="1">
    <location>
        <begin position="50"/>
        <end position="71"/>
    </location>
</feature>
<keyword evidence="3" id="KW-1185">Reference proteome</keyword>
<evidence type="ECO:0000313" key="3">
    <source>
        <dbReference type="Proteomes" id="UP000050961"/>
    </source>
</evidence>
<feature type="transmembrane region" description="Helical" evidence="1">
    <location>
        <begin position="186"/>
        <end position="217"/>
    </location>
</feature>
<protein>
    <submittedName>
        <fullName evidence="2">Integral membrane protein</fullName>
    </submittedName>
</protein>
<feature type="transmembrane region" description="Helical" evidence="1">
    <location>
        <begin position="7"/>
        <end position="30"/>
    </location>
</feature>
<feature type="transmembrane region" description="Helical" evidence="1">
    <location>
        <begin position="387"/>
        <end position="414"/>
    </location>
</feature>
<feature type="transmembrane region" description="Helical" evidence="1">
    <location>
        <begin position="358"/>
        <end position="375"/>
    </location>
</feature>
<dbReference type="EMBL" id="AYZF01000017">
    <property type="protein sequence ID" value="KRN05654.1"/>
    <property type="molecule type" value="Genomic_DNA"/>
</dbReference>
<proteinExistence type="predicted"/>
<gene>
    <name evidence="2" type="ORF">FD15_GL002218</name>
</gene>
<dbReference type="Proteomes" id="UP000050961">
    <property type="component" value="Unassembled WGS sequence"/>
</dbReference>
<dbReference type="AlphaFoldDB" id="A0A023CW49"/>
<feature type="transmembrane region" description="Helical" evidence="1">
    <location>
        <begin position="461"/>
        <end position="479"/>
    </location>
</feature>
<dbReference type="RefSeq" id="WP_034987281.1">
    <property type="nucleotide sequence ID" value="NZ_AYZF01000017.1"/>
</dbReference>
<feature type="transmembrane region" description="Helical" evidence="1">
    <location>
        <begin position="238"/>
        <end position="260"/>
    </location>
</feature>
<sequence>MLKSKRYLIYFFPLMSAVISLTLGIMIMAISQITPFGNNNLLISDMGSQYIAFFSSLHHALFTHSFGFYSFSQSLGANFFPTIAYYLISPFNLLLLFFPSAAAIPKAVTLIIILKSAASAFTMNYFLEKHFKQQNIMLAILSTIFSLNGFVALNYFNIMWLDSLIWLPLVVNGIDILVSTGRSRNFFGWLFISILTNFYLGYMTCLFSCFYLCYILAESKLPMQHFWKSNSETFIRFISSELLCALSTAFLLLPTALGMLQTAKGSSWKDFTIAPQFGFEVLSQLGVGASNYSSRLAHAPSIFCTSFVILLAFCFFIHPQIKHSSKKHSAYLLLALLVSMLLKLSNTIWHLGQQPAGFPFRNSFFVIFILLIFAYQAWQKAPHKISFFWKLMIPCMTAGAIVCGYLGSHLTLWFIHKFFSNQLITQQLPHTTPLISAALSIIFIALTSFFIFPQKSFHRKSWLVLIIFFEITCNFYLAMKGTPFGNQTIYQKSFTRELRQTQRITRSSNELFRISNTNSLINKAYREEYYNYNDPMLFNFFGINFYSSTLSEATRESLHSLGFFSKNVRRISSLGLTPVTEFLFGIKYSFELNNKLQDIKPNYSFAGIGFTVPTSFKNLTLDTRKNADPLLNLETILQSLTKNKGPYFKETTLLSTQKSYKQTYSGTSGYTKYTLTMQNKNAGPLYFDYLTRNSSYGTIYVNGNKLPLSKETNQHRYLRYLGTFPKNSSIKVSFTASGDTAVKRLHFYSLDEAKFRTIVAQARKNNFTPAISNHWGQTKVNGSINVTKHQSKNLYLSIPYDKGWSVLRNGHRVAPKRVLKSMMMIKLTHGHNKISLTYHVPGLKLGSVLSLISVVLYCFMEFYPRSKKIPEKKQRISSK</sequence>
<reference evidence="2 3" key="1">
    <citation type="journal article" date="2015" name="Genome Announc.">
        <title>Expanding the biotechnology potential of lactobacilli through comparative genomics of 213 strains and associated genera.</title>
        <authorList>
            <person name="Sun Z."/>
            <person name="Harris H.M."/>
            <person name="McCann A."/>
            <person name="Guo C."/>
            <person name="Argimon S."/>
            <person name="Zhang W."/>
            <person name="Yang X."/>
            <person name="Jeffery I.B."/>
            <person name="Cooney J.C."/>
            <person name="Kagawa T.F."/>
            <person name="Liu W."/>
            <person name="Song Y."/>
            <person name="Salvetti E."/>
            <person name="Wrobel A."/>
            <person name="Rasinkangas P."/>
            <person name="Parkhill J."/>
            <person name="Rea M.C."/>
            <person name="O'Sullivan O."/>
            <person name="Ritari J."/>
            <person name="Douillard F.P."/>
            <person name="Paul Ross R."/>
            <person name="Yang R."/>
            <person name="Briner A.E."/>
            <person name="Felis G.E."/>
            <person name="de Vos W.M."/>
            <person name="Barrangou R."/>
            <person name="Klaenhammer T.R."/>
            <person name="Caufield P.W."/>
            <person name="Cui Y."/>
            <person name="Zhang H."/>
            <person name="O'Toole P.W."/>
        </authorList>
    </citation>
    <scope>NUCLEOTIDE SEQUENCE [LARGE SCALE GENOMIC DNA]</scope>
    <source>
        <strain evidence="2 3">DSM 21376</strain>
    </source>
</reference>
<feature type="transmembrane region" description="Helical" evidence="1">
    <location>
        <begin position="297"/>
        <end position="318"/>
    </location>
</feature>
<keyword evidence="1" id="KW-1133">Transmembrane helix</keyword>
<accession>A0A023CW49</accession>
<dbReference type="OrthoDB" id="9815466at2"/>
<organism evidence="2 3">
    <name type="scientific">Liquorilactobacillus sucicola DSM 21376 = JCM 15457</name>
    <dbReference type="NCBI Taxonomy" id="1423806"/>
    <lineage>
        <taxon>Bacteria</taxon>
        <taxon>Bacillati</taxon>
        <taxon>Bacillota</taxon>
        <taxon>Bacilli</taxon>
        <taxon>Lactobacillales</taxon>
        <taxon>Lactobacillaceae</taxon>
        <taxon>Liquorilactobacillus</taxon>
    </lineage>
</organism>
<dbReference type="PANTHER" id="PTHR38454:SF1">
    <property type="entry name" value="INTEGRAL MEMBRANE PROTEIN"/>
    <property type="match status" value="1"/>
</dbReference>
<dbReference type="eggNOG" id="COG4485">
    <property type="taxonomic scope" value="Bacteria"/>
</dbReference>